<proteinExistence type="predicted"/>
<dbReference type="NCBIfam" id="NF006764">
    <property type="entry name" value="PRK09285.1"/>
    <property type="match status" value="1"/>
</dbReference>
<dbReference type="PANTHER" id="PTHR43411:SF1">
    <property type="entry name" value="ADENYLOSUCCINATE LYASE"/>
    <property type="match status" value="1"/>
</dbReference>
<dbReference type="SUPFAM" id="SSF48557">
    <property type="entry name" value="L-aspartase-like"/>
    <property type="match status" value="1"/>
</dbReference>
<feature type="domain" description="Fumarate lyase N-terminal" evidence="5">
    <location>
        <begin position="58"/>
        <end position="302"/>
    </location>
</feature>
<evidence type="ECO:0000313" key="7">
    <source>
        <dbReference type="EMBL" id="OGM08528.1"/>
    </source>
</evidence>
<sequence>MYMAISPLDGRYGKQLETLKIYFSEFALMKWRCFVELSFVEELIGTGLFAGITKAEASRIQSAKSDFSTEDYFRIKEIEKKIRHDVKSCEVFLGEKLNLAGDNNNLIHFGLTSEDINNIAYSSILKSYLEDVQLPALKKLITRMCEICESWRDDVFPARTHGQKASPTTAGKEMAVFVSRLSKIFAKLKKFTFKGKLNGATGNFSAFCAAFPDYDWIDFSNKFVGRLGLGSNCVTTQIEDHDAWAEYFNITRQVNNIVLDLDCDMWQYISYGYIREMSEPGAVGSSTMPHKVNPINFENSEGNIAISNSLLSVLSEKLCRSRMQRDLSDSTVERNIGVALAHSHLAISETLKGLNKIELNREKCLEEVKASPELLAEPMQTILRLAGVADPYTLLKNITRGKEATGSDLREFVNGLDIADEIKRKLLSLDVTRYTGLASKICDIALDTARSVIL</sequence>
<dbReference type="Gene3D" id="1.10.275.10">
    <property type="entry name" value="Fumarase/aspartase (N-terminal domain)"/>
    <property type="match status" value="1"/>
</dbReference>
<comment type="caution">
    <text evidence="7">The sequence shown here is derived from an EMBL/GenBank/DDBJ whole genome shotgun (WGS) entry which is preliminary data.</text>
</comment>
<keyword evidence="7" id="KW-0456">Lyase</keyword>
<evidence type="ECO:0000259" key="6">
    <source>
        <dbReference type="Pfam" id="PF08328"/>
    </source>
</evidence>
<evidence type="ECO:0000313" key="8">
    <source>
        <dbReference type="Proteomes" id="UP000178735"/>
    </source>
</evidence>
<dbReference type="Pfam" id="PF08328">
    <property type="entry name" value="ASL_C"/>
    <property type="match status" value="1"/>
</dbReference>
<dbReference type="Gene3D" id="1.20.200.10">
    <property type="entry name" value="Fumarase/aspartase (Central domain)"/>
    <property type="match status" value="1"/>
</dbReference>
<evidence type="ECO:0000256" key="3">
    <source>
        <dbReference type="ARBA" id="ARBA00022755"/>
    </source>
</evidence>
<dbReference type="PROSITE" id="PS00163">
    <property type="entry name" value="FUMARATE_LYASES"/>
    <property type="match status" value="1"/>
</dbReference>
<dbReference type="InterPro" id="IPR008948">
    <property type="entry name" value="L-Aspartase-like"/>
</dbReference>
<organism evidence="7 8">
    <name type="scientific">Candidatus Wallbacteria bacterium GWC2_49_35</name>
    <dbReference type="NCBI Taxonomy" id="1817813"/>
    <lineage>
        <taxon>Bacteria</taxon>
        <taxon>Candidatus Walliibacteriota</taxon>
    </lineage>
</organism>
<protein>
    <submittedName>
        <fullName evidence="7">Adenylosuccinate lyase</fullName>
    </submittedName>
</protein>
<comment type="function">
    <text evidence="4">Catalyzes two reactions in de novo purine nucleotide biosynthesis. Catalyzes the breakdown of 5-aminoimidazole- (N-succinylocarboxamide) ribotide (SAICAR or 2-[5-amino-1-(5-phospho-beta-D-ribosyl)imidazole-4-carboxamido]succinate) to 5-aminoimidazole-4-carboxamide ribotide (AICAR or 5-amino-1-(5-phospho-beta-D-ribosyl)imidazole-4-carboxamide) and fumarate, and of adenylosuccinate (ADS or N(6)-(1,2-dicarboxyethyl)-AMP) to adenosine monophosphate (AMP) and fumarate.</text>
</comment>
<reference evidence="7 8" key="1">
    <citation type="journal article" date="2016" name="Nat. Commun.">
        <title>Thousands of microbial genomes shed light on interconnected biogeochemical processes in an aquifer system.</title>
        <authorList>
            <person name="Anantharaman K."/>
            <person name="Brown C.T."/>
            <person name="Hug L.A."/>
            <person name="Sharon I."/>
            <person name="Castelle C.J."/>
            <person name="Probst A.J."/>
            <person name="Thomas B.C."/>
            <person name="Singh A."/>
            <person name="Wilkins M.J."/>
            <person name="Karaoz U."/>
            <person name="Brodie E.L."/>
            <person name="Williams K.H."/>
            <person name="Hubbard S.S."/>
            <person name="Banfield J.F."/>
        </authorList>
    </citation>
    <scope>NUCLEOTIDE SEQUENCE [LARGE SCALE GENOMIC DNA]</scope>
</reference>
<comment type="pathway">
    <text evidence="2">Purine metabolism; AMP biosynthesis via de novo pathway; AMP from IMP: step 2/2.</text>
</comment>
<dbReference type="STRING" id="1817813.A2008_01880"/>
<dbReference type="Proteomes" id="UP000178735">
    <property type="component" value="Unassembled WGS sequence"/>
</dbReference>
<dbReference type="PRINTS" id="PR00149">
    <property type="entry name" value="FUMRATELYASE"/>
</dbReference>
<dbReference type="GO" id="GO:0004018">
    <property type="term" value="F:N6-(1,2-dicarboxyethyl)AMP AMP-lyase (fumarate-forming) activity"/>
    <property type="evidence" value="ECO:0007669"/>
    <property type="project" value="InterPro"/>
</dbReference>
<dbReference type="GO" id="GO:0006188">
    <property type="term" value="P:IMP biosynthetic process"/>
    <property type="evidence" value="ECO:0007669"/>
    <property type="project" value="InterPro"/>
</dbReference>
<dbReference type="Pfam" id="PF00206">
    <property type="entry name" value="Lyase_1"/>
    <property type="match status" value="1"/>
</dbReference>
<dbReference type="InterPro" id="IPR020557">
    <property type="entry name" value="Fumarate_lyase_CS"/>
</dbReference>
<dbReference type="InterPro" id="IPR047136">
    <property type="entry name" value="PurB_bact"/>
</dbReference>
<evidence type="ECO:0000256" key="1">
    <source>
        <dbReference type="ARBA" id="ARBA00004706"/>
    </source>
</evidence>
<dbReference type="InterPro" id="IPR022761">
    <property type="entry name" value="Fumarate_lyase_N"/>
</dbReference>
<dbReference type="AlphaFoldDB" id="A0A1F7X2C6"/>
<dbReference type="Gene3D" id="1.10.40.30">
    <property type="entry name" value="Fumarase/aspartase (C-terminal domain)"/>
    <property type="match status" value="1"/>
</dbReference>
<evidence type="ECO:0000256" key="2">
    <source>
        <dbReference type="ARBA" id="ARBA00004734"/>
    </source>
</evidence>
<feature type="domain" description="Adenylosuccinate lyase PurB C-terminal" evidence="6">
    <location>
        <begin position="321"/>
        <end position="435"/>
    </location>
</feature>
<dbReference type="InterPro" id="IPR000362">
    <property type="entry name" value="Fumarate_lyase_fam"/>
</dbReference>
<dbReference type="InterPro" id="IPR013539">
    <property type="entry name" value="PurB_C"/>
</dbReference>
<dbReference type="EMBL" id="MGFH01000010">
    <property type="protein sequence ID" value="OGM08528.1"/>
    <property type="molecule type" value="Genomic_DNA"/>
</dbReference>
<accession>A0A1F7X2C6</accession>
<evidence type="ECO:0000259" key="5">
    <source>
        <dbReference type="Pfam" id="PF00206"/>
    </source>
</evidence>
<dbReference type="InterPro" id="IPR024083">
    <property type="entry name" value="Fumarase/histidase_N"/>
</dbReference>
<comment type="pathway">
    <text evidence="1">Purine metabolism; IMP biosynthesis via de novo pathway; 5-amino-1-(5-phospho-D-ribosyl)imidazole-4-carboxamide from 5-amino-1-(5-phospho-D-ribosyl)imidazole-4-carboxylate: step 2/2.</text>
</comment>
<dbReference type="PANTHER" id="PTHR43411">
    <property type="entry name" value="ADENYLOSUCCINATE LYASE"/>
    <property type="match status" value="1"/>
</dbReference>
<keyword evidence="3" id="KW-0658">Purine biosynthesis</keyword>
<gene>
    <name evidence="7" type="ORF">A2008_01880</name>
</gene>
<evidence type="ECO:0000256" key="4">
    <source>
        <dbReference type="ARBA" id="ARBA00025012"/>
    </source>
</evidence>
<name>A0A1F7X2C6_9BACT</name>